<reference evidence="8 9" key="1">
    <citation type="journal article" date="2018" name="Evol. Lett.">
        <title>Horizontal gene cluster transfer increased hallucinogenic mushroom diversity.</title>
        <authorList>
            <person name="Reynolds H.T."/>
            <person name="Vijayakumar V."/>
            <person name="Gluck-Thaler E."/>
            <person name="Korotkin H.B."/>
            <person name="Matheny P.B."/>
            <person name="Slot J.C."/>
        </authorList>
    </citation>
    <scope>NUCLEOTIDE SEQUENCE [LARGE SCALE GENOMIC DNA]</scope>
    <source>
        <strain evidence="8 9">2631</strain>
    </source>
</reference>
<dbReference type="GO" id="GO:0005464">
    <property type="term" value="F:UDP-xylose transmembrane transporter activity"/>
    <property type="evidence" value="ECO:0007669"/>
    <property type="project" value="TreeGrafter"/>
</dbReference>
<evidence type="ECO:0000256" key="4">
    <source>
        <dbReference type="ARBA" id="ARBA00022692"/>
    </source>
</evidence>
<comment type="caution">
    <text evidence="8">The sequence shown here is derived from an EMBL/GenBank/DDBJ whole genome shotgun (WGS) entry which is preliminary data.</text>
</comment>
<evidence type="ECO:0000256" key="1">
    <source>
        <dbReference type="ARBA" id="ARBA00004127"/>
    </source>
</evidence>
<sequence>MLSIFSGWLTTVSLIFGGCCSNAITLEQITSQNPHAGSVLTFLQFMIIALHGLPKFLVWTRFGPRFRPRRVPITAYLIQVALFYLISLLNNAAFAYNIPMAVHIIFRSGGLMISLIFGWLISKKRYTTTQVLSVFLVTLGVIITTLSAQPSSSKGTPIANTYIYAKGIGILTSALVLSGALGLVQDWSFTKYGRPTLITKPTGKGDSSDIPPQWQESMFYLHLLGLPMFLPLLPNLAAQMHELSSIGPRSQFSLPISIPITTNLTAGFPMNIVPPYSLPHLPIHVFRQSENVSLLSITQPTLTHNSGASPIVLSLSIPHIYLPLVLNTVTQLLCIAGVHRLTTHVSALTVTLVLVVRKAVSLIISVIGISKVSAESWNLALRGLKQVALLLGLTIPEEGLSANLFGIDLDSILSSLGTGLVSLETTKRRQQVDNRMMWAGACLVMLGTIGYTIGSQKKGPVKEKGKTE</sequence>
<accession>A0A409WYS4</accession>
<dbReference type="PANTHER" id="PTHR10778">
    <property type="entry name" value="SOLUTE CARRIER FAMILY 35 MEMBER B"/>
    <property type="match status" value="1"/>
</dbReference>
<dbReference type="GO" id="GO:0000139">
    <property type="term" value="C:Golgi membrane"/>
    <property type="evidence" value="ECO:0007669"/>
    <property type="project" value="TreeGrafter"/>
</dbReference>
<evidence type="ECO:0000313" key="9">
    <source>
        <dbReference type="Proteomes" id="UP000283269"/>
    </source>
</evidence>
<keyword evidence="3" id="KW-0762">Sugar transport</keyword>
<keyword evidence="2" id="KW-0813">Transport</keyword>
<feature type="transmembrane region" description="Helical" evidence="7">
    <location>
        <begin position="132"/>
        <end position="150"/>
    </location>
</feature>
<feature type="transmembrane region" description="Helical" evidence="7">
    <location>
        <begin position="436"/>
        <end position="454"/>
    </location>
</feature>
<dbReference type="STRING" id="93625.A0A409WYS4"/>
<evidence type="ECO:0000256" key="6">
    <source>
        <dbReference type="ARBA" id="ARBA00023136"/>
    </source>
</evidence>
<feature type="transmembrane region" description="Helical" evidence="7">
    <location>
        <begin position="71"/>
        <end position="94"/>
    </location>
</feature>
<dbReference type="PANTHER" id="PTHR10778:SF4">
    <property type="entry name" value="NUCLEOTIDE SUGAR TRANSPORTER SLC35B4"/>
    <property type="match status" value="1"/>
</dbReference>
<dbReference type="Proteomes" id="UP000283269">
    <property type="component" value="Unassembled WGS sequence"/>
</dbReference>
<feature type="transmembrane region" description="Helical" evidence="7">
    <location>
        <begin position="39"/>
        <end position="59"/>
    </location>
</feature>
<dbReference type="GO" id="GO:0005462">
    <property type="term" value="F:UDP-N-acetylglucosamine transmembrane transporter activity"/>
    <property type="evidence" value="ECO:0007669"/>
    <property type="project" value="TreeGrafter"/>
</dbReference>
<dbReference type="OrthoDB" id="999962at2759"/>
<dbReference type="Pfam" id="PF08449">
    <property type="entry name" value="UAA"/>
    <property type="match status" value="2"/>
</dbReference>
<proteinExistence type="predicted"/>
<gene>
    <name evidence="8" type="ORF">CVT25_006245</name>
</gene>
<keyword evidence="4 7" id="KW-0812">Transmembrane</keyword>
<dbReference type="GO" id="GO:0005789">
    <property type="term" value="C:endoplasmic reticulum membrane"/>
    <property type="evidence" value="ECO:0007669"/>
    <property type="project" value="TreeGrafter"/>
</dbReference>
<dbReference type="AlphaFoldDB" id="A0A409WYS4"/>
<evidence type="ECO:0000256" key="3">
    <source>
        <dbReference type="ARBA" id="ARBA00022597"/>
    </source>
</evidence>
<feature type="transmembrane region" description="Helical" evidence="7">
    <location>
        <begin position="100"/>
        <end position="120"/>
    </location>
</feature>
<protein>
    <recommendedName>
        <fullName evidence="10">Sugar phosphate transporter domain-containing protein</fullName>
    </recommendedName>
</protein>
<evidence type="ECO:0000256" key="7">
    <source>
        <dbReference type="SAM" id="Phobius"/>
    </source>
</evidence>
<dbReference type="InterPro" id="IPR037185">
    <property type="entry name" value="EmrE-like"/>
</dbReference>
<feature type="transmembrane region" description="Helical" evidence="7">
    <location>
        <begin position="162"/>
        <end position="184"/>
    </location>
</feature>
<dbReference type="InParanoid" id="A0A409WYS4"/>
<evidence type="ECO:0000313" key="8">
    <source>
        <dbReference type="EMBL" id="PPQ83639.1"/>
    </source>
</evidence>
<comment type="subcellular location">
    <subcellularLocation>
        <location evidence="1">Endomembrane system</location>
        <topology evidence="1">Multi-pass membrane protein</topology>
    </subcellularLocation>
</comment>
<name>A0A409WYS4_PSICY</name>
<evidence type="ECO:0000256" key="2">
    <source>
        <dbReference type="ARBA" id="ARBA00022448"/>
    </source>
</evidence>
<keyword evidence="9" id="KW-1185">Reference proteome</keyword>
<keyword evidence="6 7" id="KW-0472">Membrane</keyword>
<dbReference type="InterPro" id="IPR013657">
    <property type="entry name" value="SCL35B1-4/HUT1"/>
</dbReference>
<dbReference type="EMBL" id="NHYD01002993">
    <property type="protein sequence ID" value="PPQ83639.1"/>
    <property type="molecule type" value="Genomic_DNA"/>
</dbReference>
<dbReference type="SUPFAM" id="SSF103481">
    <property type="entry name" value="Multidrug resistance efflux transporter EmrE"/>
    <property type="match status" value="1"/>
</dbReference>
<keyword evidence="5 7" id="KW-1133">Transmembrane helix</keyword>
<evidence type="ECO:0008006" key="10">
    <source>
        <dbReference type="Google" id="ProtNLM"/>
    </source>
</evidence>
<evidence type="ECO:0000256" key="5">
    <source>
        <dbReference type="ARBA" id="ARBA00022989"/>
    </source>
</evidence>
<organism evidence="8 9">
    <name type="scientific">Psilocybe cyanescens</name>
    <dbReference type="NCBI Taxonomy" id="93625"/>
    <lineage>
        <taxon>Eukaryota</taxon>
        <taxon>Fungi</taxon>
        <taxon>Dikarya</taxon>
        <taxon>Basidiomycota</taxon>
        <taxon>Agaricomycotina</taxon>
        <taxon>Agaricomycetes</taxon>
        <taxon>Agaricomycetidae</taxon>
        <taxon>Agaricales</taxon>
        <taxon>Agaricineae</taxon>
        <taxon>Strophariaceae</taxon>
        <taxon>Psilocybe</taxon>
    </lineage>
</organism>